<sequence>MGEIKTRAQVGVSGSYNLGGVIIGATLEHALKEDDHKDSGKAFTHLELSLGTNLYDGDYGSLDASLSSHFGDSNYMQTWYGVTTGQPRRVASRPTRPARQYQQRHECGVELADQRAHQVLDLAGRAVPGRQGRPKPDCGETLADVGDGDGRDTPSNWVTQSKCGSRLACDAGTSVFQ</sequence>
<organism evidence="2 3">
    <name type="scientific">Ditylenchus destructor</name>
    <dbReference type="NCBI Taxonomy" id="166010"/>
    <lineage>
        <taxon>Eukaryota</taxon>
        <taxon>Metazoa</taxon>
        <taxon>Ecdysozoa</taxon>
        <taxon>Nematoda</taxon>
        <taxon>Chromadorea</taxon>
        <taxon>Rhabditida</taxon>
        <taxon>Tylenchina</taxon>
        <taxon>Tylenchomorpha</taxon>
        <taxon>Sphaerularioidea</taxon>
        <taxon>Anguinidae</taxon>
        <taxon>Anguininae</taxon>
        <taxon>Ditylenchus</taxon>
    </lineage>
</organism>
<protein>
    <submittedName>
        <fullName evidence="2">MltA-interacting protein mipA domain-containing protein</fullName>
    </submittedName>
</protein>
<feature type="region of interest" description="Disordered" evidence="1">
    <location>
        <begin position="127"/>
        <end position="157"/>
    </location>
</feature>
<dbReference type="Proteomes" id="UP001201812">
    <property type="component" value="Unassembled WGS sequence"/>
</dbReference>
<evidence type="ECO:0000256" key="1">
    <source>
        <dbReference type="SAM" id="MobiDB-lite"/>
    </source>
</evidence>
<accession>A0AAD4MFI2</accession>
<proteinExistence type="predicted"/>
<reference evidence="2" key="1">
    <citation type="submission" date="2022-01" db="EMBL/GenBank/DDBJ databases">
        <title>Genome Sequence Resource for Two Populations of Ditylenchus destructor, the Migratory Endoparasitic Phytonematode.</title>
        <authorList>
            <person name="Zhang H."/>
            <person name="Lin R."/>
            <person name="Xie B."/>
        </authorList>
    </citation>
    <scope>NUCLEOTIDE SEQUENCE</scope>
    <source>
        <strain evidence="2">BazhouSP</strain>
    </source>
</reference>
<keyword evidence="3" id="KW-1185">Reference proteome</keyword>
<dbReference type="Pfam" id="PF06629">
    <property type="entry name" value="MipA"/>
    <property type="match status" value="1"/>
</dbReference>
<evidence type="ECO:0000313" key="2">
    <source>
        <dbReference type="EMBL" id="KAI1691785.1"/>
    </source>
</evidence>
<gene>
    <name evidence="2" type="ORF">DdX_21634</name>
</gene>
<dbReference type="InterPro" id="IPR010583">
    <property type="entry name" value="MipA"/>
</dbReference>
<comment type="caution">
    <text evidence="2">The sequence shown here is derived from an EMBL/GenBank/DDBJ whole genome shotgun (WGS) entry which is preliminary data.</text>
</comment>
<dbReference type="EMBL" id="JAKKPZ010000869">
    <property type="protein sequence ID" value="KAI1691785.1"/>
    <property type="molecule type" value="Genomic_DNA"/>
</dbReference>
<evidence type="ECO:0000313" key="3">
    <source>
        <dbReference type="Proteomes" id="UP001201812"/>
    </source>
</evidence>
<name>A0AAD4MFI2_9BILA</name>
<dbReference type="AlphaFoldDB" id="A0AAD4MFI2"/>